<dbReference type="HOGENOM" id="CLU_1496590_0_0_1"/>
<comment type="caution">
    <text evidence="1">The sequence shown here is derived from an EMBL/GenBank/DDBJ whole genome shotgun (WGS) entry which is preliminary data.</text>
</comment>
<dbReference type="InParanoid" id="G7DTR7"/>
<proteinExistence type="predicted"/>
<organism evidence="1 2">
    <name type="scientific">Mixia osmundae (strain CBS 9802 / IAM 14324 / JCM 22182 / KY 12970)</name>
    <dbReference type="NCBI Taxonomy" id="764103"/>
    <lineage>
        <taxon>Eukaryota</taxon>
        <taxon>Fungi</taxon>
        <taxon>Dikarya</taxon>
        <taxon>Basidiomycota</taxon>
        <taxon>Pucciniomycotina</taxon>
        <taxon>Mixiomycetes</taxon>
        <taxon>Mixiales</taxon>
        <taxon>Mixiaceae</taxon>
        <taxon>Mixia</taxon>
    </lineage>
</organism>
<reference evidence="1 2" key="2">
    <citation type="journal article" date="2012" name="Open Biol.">
        <title>Characteristics of nucleosomes and linker DNA regions on the genome of the basidiomycete Mixia osmundae revealed by mono- and dinucleosome mapping.</title>
        <authorList>
            <person name="Nishida H."/>
            <person name="Kondo S."/>
            <person name="Matsumoto T."/>
            <person name="Suzuki Y."/>
            <person name="Yoshikawa H."/>
            <person name="Taylor T.D."/>
            <person name="Sugiyama J."/>
        </authorList>
    </citation>
    <scope>NUCLEOTIDE SEQUENCE [LARGE SCALE GENOMIC DNA]</scope>
    <source>
        <strain evidence="2">CBS 9802 / IAM 14324 / JCM 22182 / KY 12970</strain>
    </source>
</reference>
<evidence type="ECO:0000313" key="2">
    <source>
        <dbReference type="Proteomes" id="UP000009131"/>
    </source>
</evidence>
<dbReference type="RefSeq" id="XP_014570262.1">
    <property type="nucleotide sequence ID" value="XM_014714776.1"/>
</dbReference>
<gene>
    <name evidence="1" type="primary">Mo00624</name>
    <name evidence="1" type="ORF">E5Q_00624</name>
</gene>
<name>G7DTR7_MIXOS</name>
<reference evidence="1 2" key="1">
    <citation type="journal article" date="2011" name="J. Gen. Appl. Microbiol.">
        <title>Draft genome sequencing of the enigmatic basidiomycete Mixia osmundae.</title>
        <authorList>
            <person name="Nishida H."/>
            <person name="Nagatsuka Y."/>
            <person name="Sugiyama J."/>
        </authorList>
    </citation>
    <scope>NUCLEOTIDE SEQUENCE [LARGE SCALE GENOMIC DNA]</scope>
    <source>
        <strain evidence="2">CBS 9802 / IAM 14324 / JCM 22182 / KY 12970</strain>
    </source>
</reference>
<accession>G7DTR7</accession>
<dbReference type="EMBL" id="BABT02000026">
    <property type="protein sequence ID" value="GAA93977.1"/>
    <property type="molecule type" value="Genomic_DNA"/>
</dbReference>
<sequence>MASQFCAVSDFNRLLRQKVNELKQMYASKASSLNLIRLNESFSAYDAEIANTAHDAYVKAQKTTDAILYTSVKPGDKTIGGGGAYRVVRPDRSYEHCQVIATIPSSDTTSLLIAELMLVDIALAIMLGGELDQPKGTFHFFSKSKTIISILSQIAEEVNKPGCLVFSPQWNPDSAEADLK</sequence>
<dbReference type="AlphaFoldDB" id="G7DTR7"/>
<protein>
    <submittedName>
        <fullName evidence="1">Uncharacterized protein</fullName>
    </submittedName>
</protein>
<evidence type="ECO:0000313" key="1">
    <source>
        <dbReference type="EMBL" id="GAA93977.1"/>
    </source>
</evidence>
<keyword evidence="2" id="KW-1185">Reference proteome</keyword>
<dbReference type="Proteomes" id="UP000009131">
    <property type="component" value="Unassembled WGS sequence"/>
</dbReference>